<dbReference type="Proteomes" id="UP000823399">
    <property type="component" value="Unassembled WGS sequence"/>
</dbReference>
<dbReference type="GeneID" id="64703408"/>
<organism evidence="2 3">
    <name type="scientific">Suillus discolor</name>
    <dbReference type="NCBI Taxonomy" id="1912936"/>
    <lineage>
        <taxon>Eukaryota</taxon>
        <taxon>Fungi</taxon>
        <taxon>Dikarya</taxon>
        <taxon>Basidiomycota</taxon>
        <taxon>Agaricomycotina</taxon>
        <taxon>Agaricomycetes</taxon>
        <taxon>Agaricomycetidae</taxon>
        <taxon>Boletales</taxon>
        <taxon>Suillineae</taxon>
        <taxon>Suillaceae</taxon>
        <taxon>Suillus</taxon>
    </lineage>
</organism>
<accession>A0A9P7FCZ6</accession>
<feature type="region of interest" description="Disordered" evidence="1">
    <location>
        <begin position="585"/>
        <end position="654"/>
    </location>
</feature>
<gene>
    <name evidence="2" type="ORF">F5147DRAFT_770419</name>
</gene>
<dbReference type="AlphaFoldDB" id="A0A9P7FCZ6"/>
<dbReference type="OrthoDB" id="2687259at2759"/>
<dbReference type="RefSeq" id="XP_041296072.1">
    <property type="nucleotide sequence ID" value="XM_041441149.1"/>
</dbReference>
<feature type="region of interest" description="Disordered" evidence="1">
    <location>
        <begin position="1"/>
        <end position="21"/>
    </location>
</feature>
<feature type="compositionally biased region" description="Polar residues" evidence="1">
    <location>
        <begin position="585"/>
        <end position="594"/>
    </location>
</feature>
<evidence type="ECO:0000313" key="2">
    <source>
        <dbReference type="EMBL" id="KAG2113778.1"/>
    </source>
</evidence>
<evidence type="ECO:0000256" key="1">
    <source>
        <dbReference type="SAM" id="MobiDB-lite"/>
    </source>
</evidence>
<reference evidence="2" key="1">
    <citation type="journal article" date="2020" name="New Phytol.">
        <title>Comparative genomics reveals dynamic genome evolution in host specialist ectomycorrhizal fungi.</title>
        <authorList>
            <person name="Lofgren L.A."/>
            <person name="Nguyen N.H."/>
            <person name="Vilgalys R."/>
            <person name="Ruytinx J."/>
            <person name="Liao H.L."/>
            <person name="Branco S."/>
            <person name="Kuo A."/>
            <person name="LaButti K."/>
            <person name="Lipzen A."/>
            <person name="Andreopoulos W."/>
            <person name="Pangilinan J."/>
            <person name="Riley R."/>
            <person name="Hundley H."/>
            <person name="Na H."/>
            <person name="Barry K."/>
            <person name="Grigoriev I.V."/>
            <person name="Stajich J.E."/>
            <person name="Kennedy P.G."/>
        </authorList>
    </citation>
    <scope>NUCLEOTIDE SEQUENCE</scope>
    <source>
        <strain evidence="2">FC423</strain>
    </source>
</reference>
<dbReference type="EMBL" id="JABBWM010000011">
    <property type="protein sequence ID" value="KAG2113778.1"/>
    <property type="molecule type" value="Genomic_DNA"/>
</dbReference>
<feature type="region of interest" description="Disordered" evidence="1">
    <location>
        <begin position="236"/>
        <end position="266"/>
    </location>
</feature>
<protein>
    <submittedName>
        <fullName evidence="2">Uncharacterized protein</fullName>
    </submittedName>
</protein>
<proteinExistence type="predicted"/>
<evidence type="ECO:0000313" key="3">
    <source>
        <dbReference type="Proteomes" id="UP000823399"/>
    </source>
</evidence>
<name>A0A9P7FCZ6_9AGAM</name>
<feature type="compositionally biased region" description="Acidic residues" evidence="1">
    <location>
        <begin position="598"/>
        <end position="627"/>
    </location>
</feature>
<keyword evidence="3" id="KW-1185">Reference proteome</keyword>
<sequence length="654" mass="75172">MGRPQDRRQCETLARKDATRGPMASEARKLIYEKDFAVGSAPVEHILKEQSWVPTSNSFSDHLGPLGFNIFRVLVVDLLHEFEIGVWKSLFIHLLCIIVAQDRSLVHVLDHRYRETAMFGQDTIRKFAANSSEMKQMAARNFEDLLQCSIPVFDGLLPEPHNTIVLKLLFNMLHWHGLAKLRMHSDLTLDIMDQVTTTLGYQFHDFNMHVCCAYDTRELRQEVEARNRQCVKQAVKSSATQKGKQTARAGKQRAMSEEDHPAKPAKSVHHTKLFNFQTYKFHALGDYVATIRQYGTCDSFSTEPGELKHHSPKARYCRTDRKLFIKQLARIERRQARIHRITYRVSVHPHIEVAELATSPHVHHHIGLSQLSPVHIGSVLRTHQGDPAIKNFTPKLKDHLLHRIKKLSLVPASRDEMDIDRIILKDDRMYHHNVARFNYTSYDIRRAQDVINPRTTHCNVLGIYHVNVIYIGAGFVDYTPTQMEFLWVRWYEPMDELSGWENLTLDRVSFLSLVGEHSFDFLDLADVLRGSHIIPSFHNRRKHPDGLGLSACAQDKYDWFVDRDMLMCFHYGLGVGHVYSHHQSSLTESQRGSPSTEEVVDDVESSMDDGTSVEDEDEDPNIQDGELEFGSSRESLGSEFDGMYGSDIELDYEN</sequence>
<comment type="caution">
    <text evidence="2">The sequence shown here is derived from an EMBL/GenBank/DDBJ whole genome shotgun (WGS) entry which is preliminary data.</text>
</comment>
<feature type="compositionally biased region" description="Basic and acidic residues" evidence="1">
    <location>
        <begin position="1"/>
        <end position="19"/>
    </location>
</feature>